<evidence type="ECO:0000313" key="4">
    <source>
        <dbReference type="Proteomes" id="UP000655751"/>
    </source>
</evidence>
<feature type="domain" description="Mce/MlaD" evidence="2">
    <location>
        <begin position="42"/>
        <end position="116"/>
    </location>
</feature>
<evidence type="ECO:0000259" key="2">
    <source>
        <dbReference type="Pfam" id="PF02470"/>
    </source>
</evidence>
<organism evidence="3 4">
    <name type="scientific">Nocardia bovistercoris</name>
    <dbReference type="NCBI Taxonomy" id="2785916"/>
    <lineage>
        <taxon>Bacteria</taxon>
        <taxon>Bacillati</taxon>
        <taxon>Actinomycetota</taxon>
        <taxon>Actinomycetes</taxon>
        <taxon>Mycobacteriales</taxon>
        <taxon>Nocardiaceae</taxon>
        <taxon>Nocardia</taxon>
    </lineage>
</organism>
<gene>
    <name evidence="3" type="ORF">IT779_30725</name>
</gene>
<comment type="caution">
    <text evidence="3">The sequence shown here is derived from an EMBL/GenBank/DDBJ whole genome shotgun (WGS) entry which is preliminary data.</text>
</comment>
<name>A0A931N7D9_9NOCA</name>
<sequence>MTTHPRPRDWALIALTTLALLTGCAFDPAALPVPGTGVSGETYRLRIEFADVLNLPRGAKVIANGVQIGRLTNLTAADPTPATPDRPARPGHILAEVAIESSVRLATGTRAALRQDTPPRRCLHRPHRTPPAATGMPVARGHNSAGRHRPRDRDGRHLRRTGRVRQWRRGR</sequence>
<dbReference type="EMBL" id="JADMLG010000017">
    <property type="protein sequence ID" value="MBH0780653.1"/>
    <property type="molecule type" value="Genomic_DNA"/>
</dbReference>
<keyword evidence="4" id="KW-1185">Reference proteome</keyword>
<dbReference type="AlphaFoldDB" id="A0A931N7D9"/>
<dbReference type="InterPro" id="IPR003399">
    <property type="entry name" value="Mce/MlaD"/>
</dbReference>
<feature type="compositionally biased region" description="Basic residues" evidence="1">
    <location>
        <begin position="145"/>
        <end position="171"/>
    </location>
</feature>
<feature type="region of interest" description="Disordered" evidence="1">
    <location>
        <begin position="119"/>
        <end position="171"/>
    </location>
</feature>
<evidence type="ECO:0000256" key="1">
    <source>
        <dbReference type="SAM" id="MobiDB-lite"/>
    </source>
</evidence>
<dbReference type="PROSITE" id="PS51257">
    <property type="entry name" value="PROKAR_LIPOPROTEIN"/>
    <property type="match status" value="1"/>
</dbReference>
<dbReference type="RefSeq" id="WP_196152967.1">
    <property type="nucleotide sequence ID" value="NZ_JADMLG010000017.1"/>
</dbReference>
<dbReference type="Proteomes" id="UP000655751">
    <property type="component" value="Unassembled WGS sequence"/>
</dbReference>
<dbReference type="Pfam" id="PF02470">
    <property type="entry name" value="MlaD"/>
    <property type="match status" value="1"/>
</dbReference>
<protein>
    <submittedName>
        <fullName evidence="3">MCE family protein</fullName>
    </submittedName>
</protein>
<reference evidence="3" key="1">
    <citation type="submission" date="2020-11" db="EMBL/GenBank/DDBJ databases">
        <title>Nocardia NEAU-351.nov., a novel actinomycete isolated from the cow dung.</title>
        <authorList>
            <person name="Zhang X."/>
        </authorList>
    </citation>
    <scope>NUCLEOTIDE SEQUENCE</scope>
    <source>
        <strain evidence="3">NEAU-351</strain>
    </source>
</reference>
<proteinExistence type="predicted"/>
<accession>A0A931N7D9</accession>
<evidence type="ECO:0000313" key="3">
    <source>
        <dbReference type="EMBL" id="MBH0780653.1"/>
    </source>
</evidence>